<accession>A0A7D9M182</accession>
<evidence type="ECO:0000313" key="1">
    <source>
        <dbReference type="EMBL" id="CAB4041319.1"/>
    </source>
</evidence>
<dbReference type="Proteomes" id="UP001152795">
    <property type="component" value="Unassembled WGS sequence"/>
</dbReference>
<sequence length="268" mass="30128">MAKAALVLTAFLAIFLVKVDAGMDFDWDYFRDFLAHIIQPDPCGADVIAYYKFDRSVRDVCFGHNAQKNSGTPVLDPSTGISNAAVKFQGFQSSQLHVPSLNGYAWGSKFSVSFWFKTSTRWHQNIQGLINNGPVSNETTSSGSLEIYLNTGNYIGASIVTSHSAKAWPRITTAVPRHWHHLVMTYDGKTINFYLNNHLKLTDTECCHGNIVSKNSDVVLGHIERYYGYGYDYSYGTQAINSYIDEMKLFKKALTAHEVLKLYRLKVV</sequence>
<dbReference type="Gene3D" id="2.60.120.200">
    <property type="match status" value="1"/>
</dbReference>
<evidence type="ECO:0000313" key="2">
    <source>
        <dbReference type="Proteomes" id="UP001152795"/>
    </source>
</evidence>
<name>A0A7D9M182_PARCT</name>
<organism evidence="1 2">
    <name type="scientific">Paramuricea clavata</name>
    <name type="common">Red gorgonian</name>
    <name type="synonym">Violescent sea-whip</name>
    <dbReference type="NCBI Taxonomy" id="317549"/>
    <lineage>
        <taxon>Eukaryota</taxon>
        <taxon>Metazoa</taxon>
        <taxon>Cnidaria</taxon>
        <taxon>Anthozoa</taxon>
        <taxon>Octocorallia</taxon>
        <taxon>Malacalcyonacea</taxon>
        <taxon>Plexauridae</taxon>
        <taxon>Paramuricea</taxon>
    </lineage>
</organism>
<proteinExistence type="predicted"/>
<comment type="caution">
    <text evidence="1">The sequence shown here is derived from an EMBL/GenBank/DDBJ whole genome shotgun (WGS) entry which is preliminary data.</text>
</comment>
<reference evidence="1" key="1">
    <citation type="submission" date="2020-04" db="EMBL/GenBank/DDBJ databases">
        <authorList>
            <person name="Alioto T."/>
            <person name="Alioto T."/>
            <person name="Gomez Garrido J."/>
        </authorList>
    </citation>
    <scope>NUCLEOTIDE SEQUENCE</scope>
    <source>
        <strain evidence="1">A484AB</strain>
    </source>
</reference>
<dbReference type="SUPFAM" id="SSF49899">
    <property type="entry name" value="Concanavalin A-like lectins/glucanases"/>
    <property type="match status" value="1"/>
</dbReference>
<dbReference type="OrthoDB" id="10030431at2759"/>
<keyword evidence="2" id="KW-1185">Reference proteome</keyword>
<protein>
    <submittedName>
        <fullName evidence="1">Uncharacterized protein</fullName>
    </submittedName>
</protein>
<gene>
    <name evidence="1" type="ORF">PACLA_8A012815</name>
</gene>
<dbReference type="EMBL" id="CACRXK020028131">
    <property type="protein sequence ID" value="CAB4041319.1"/>
    <property type="molecule type" value="Genomic_DNA"/>
</dbReference>
<dbReference type="Pfam" id="PF13385">
    <property type="entry name" value="Laminin_G_3"/>
    <property type="match status" value="1"/>
</dbReference>
<dbReference type="InterPro" id="IPR013320">
    <property type="entry name" value="ConA-like_dom_sf"/>
</dbReference>
<dbReference type="AlphaFoldDB" id="A0A7D9M182"/>